<proteinExistence type="inferred from homology"/>
<dbReference type="Proteomes" id="UP000242246">
    <property type="component" value="Unassembled WGS sequence"/>
</dbReference>
<dbReference type="GO" id="GO:0004526">
    <property type="term" value="F:ribonuclease P activity"/>
    <property type="evidence" value="ECO:0007669"/>
    <property type="project" value="UniProtKB-UniRule"/>
</dbReference>
<organism evidence="9 10">
    <name type="scientific">Pseudolactococcus plantarum</name>
    <dbReference type="NCBI Taxonomy" id="1365"/>
    <lineage>
        <taxon>Bacteria</taxon>
        <taxon>Bacillati</taxon>
        <taxon>Bacillota</taxon>
        <taxon>Bacilli</taxon>
        <taxon>Lactobacillales</taxon>
        <taxon>Streptococcaceae</taxon>
        <taxon>Pseudolactococcus</taxon>
    </lineage>
</organism>
<evidence type="ECO:0000256" key="7">
    <source>
        <dbReference type="HAMAP-Rule" id="MF_00227"/>
    </source>
</evidence>
<sequence length="114" mass="13108">MALKKALRVKKKKDFDRIFYAKKSTANKKFIIYQLPSDLGHFRAAVSVSKKLGNAVVRNRVKRLVRHALAPLTPELSKVDFVIICRKGVETLTFDEIQKNLVHVLNLSKIYQKD</sequence>
<dbReference type="OrthoDB" id="9810867at2"/>
<keyword evidence="3 7" id="KW-0540">Nuclease</keyword>
<dbReference type="PROSITE" id="PS00648">
    <property type="entry name" value="RIBONUCLEASE_P"/>
    <property type="match status" value="1"/>
</dbReference>
<dbReference type="GO" id="GO:0000049">
    <property type="term" value="F:tRNA binding"/>
    <property type="evidence" value="ECO:0007669"/>
    <property type="project" value="UniProtKB-UniRule"/>
</dbReference>
<dbReference type="GO" id="GO:0001682">
    <property type="term" value="P:tRNA 5'-leader removal"/>
    <property type="evidence" value="ECO:0007669"/>
    <property type="project" value="UniProtKB-UniRule"/>
</dbReference>
<keyword evidence="5 7" id="KW-0378">Hydrolase</keyword>
<dbReference type="AlphaFoldDB" id="A0A2A5RZ73"/>
<comment type="similarity">
    <text evidence="7">Belongs to the RnpA family.</text>
</comment>
<dbReference type="HAMAP" id="MF_00227">
    <property type="entry name" value="RNase_P"/>
    <property type="match status" value="1"/>
</dbReference>
<name>A0A2A5RZ73_9LACT</name>
<dbReference type="RefSeq" id="WP_068162877.1">
    <property type="nucleotide sequence ID" value="NZ_JXJX01000008.1"/>
</dbReference>
<evidence type="ECO:0000256" key="3">
    <source>
        <dbReference type="ARBA" id="ARBA00022722"/>
    </source>
</evidence>
<dbReference type="InterPro" id="IPR020568">
    <property type="entry name" value="Ribosomal_Su5_D2-typ_SF"/>
</dbReference>
<evidence type="ECO:0000256" key="6">
    <source>
        <dbReference type="ARBA" id="ARBA00022884"/>
    </source>
</evidence>
<dbReference type="SUPFAM" id="SSF54211">
    <property type="entry name" value="Ribosomal protein S5 domain 2-like"/>
    <property type="match status" value="1"/>
</dbReference>
<dbReference type="PANTHER" id="PTHR33992">
    <property type="entry name" value="RIBONUCLEASE P PROTEIN COMPONENT"/>
    <property type="match status" value="1"/>
</dbReference>
<dbReference type="NCBIfam" id="TIGR00188">
    <property type="entry name" value="rnpA"/>
    <property type="match status" value="1"/>
</dbReference>
<comment type="function">
    <text evidence="1 7">RNaseP catalyzes the removal of the 5'-leader sequence from pre-tRNA to produce the mature 5'-terminus. It can also cleave other RNA substrates such as 4.5S RNA. The protein component plays an auxiliary but essential role in vivo by binding to the 5'-leader sequence and broadening the substrate specificity of the ribozyme.</text>
</comment>
<comment type="catalytic activity">
    <reaction evidence="7">
        <text>Endonucleolytic cleavage of RNA, removing 5'-extranucleotides from tRNA precursor.</text>
        <dbReference type="EC" id="3.1.26.5"/>
    </reaction>
</comment>
<dbReference type="EC" id="3.1.26.5" evidence="7 8"/>
<dbReference type="InterPro" id="IPR014721">
    <property type="entry name" value="Ribsml_uS5_D2-typ_fold_subgr"/>
</dbReference>
<evidence type="ECO:0000256" key="4">
    <source>
        <dbReference type="ARBA" id="ARBA00022759"/>
    </source>
</evidence>
<evidence type="ECO:0000256" key="1">
    <source>
        <dbReference type="ARBA" id="ARBA00002663"/>
    </source>
</evidence>
<gene>
    <name evidence="7" type="primary">rnpA</name>
    <name evidence="9" type="ORF">RU87_GL001724</name>
</gene>
<evidence type="ECO:0000313" key="9">
    <source>
        <dbReference type="EMBL" id="PCS06515.1"/>
    </source>
</evidence>
<dbReference type="InterPro" id="IPR000100">
    <property type="entry name" value="RNase_P"/>
</dbReference>
<dbReference type="Pfam" id="PF00825">
    <property type="entry name" value="Ribonuclease_P"/>
    <property type="match status" value="1"/>
</dbReference>
<keyword evidence="2 7" id="KW-0819">tRNA processing</keyword>
<evidence type="ECO:0000256" key="2">
    <source>
        <dbReference type="ARBA" id="ARBA00022694"/>
    </source>
</evidence>
<protein>
    <recommendedName>
        <fullName evidence="7 8">Ribonuclease P protein component</fullName>
        <shortName evidence="7">RNase P protein</shortName>
        <shortName evidence="7">RNaseP protein</shortName>
        <ecNumber evidence="7 8">3.1.26.5</ecNumber>
    </recommendedName>
    <alternativeName>
        <fullName evidence="7">Protein C5</fullName>
    </alternativeName>
</protein>
<evidence type="ECO:0000256" key="5">
    <source>
        <dbReference type="ARBA" id="ARBA00022801"/>
    </source>
</evidence>
<dbReference type="GO" id="GO:0030677">
    <property type="term" value="C:ribonuclease P complex"/>
    <property type="evidence" value="ECO:0007669"/>
    <property type="project" value="TreeGrafter"/>
</dbReference>
<evidence type="ECO:0000313" key="10">
    <source>
        <dbReference type="Proteomes" id="UP000242246"/>
    </source>
</evidence>
<keyword evidence="10" id="KW-1185">Reference proteome</keyword>
<dbReference type="InterPro" id="IPR020539">
    <property type="entry name" value="RNase_P_CS"/>
</dbReference>
<dbReference type="FunFam" id="3.30.230.10:FF:000021">
    <property type="entry name" value="Ribonuclease P protein component"/>
    <property type="match status" value="1"/>
</dbReference>
<keyword evidence="4 7" id="KW-0255">Endonuclease</keyword>
<comment type="subunit">
    <text evidence="7">Consists of a catalytic RNA component (M1 or rnpB) and a protein subunit.</text>
</comment>
<dbReference type="EMBL" id="JXJX01000008">
    <property type="protein sequence ID" value="PCS06515.1"/>
    <property type="molecule type" value="Genomic_DNA"/>
</dbReference>
<evidence type="ECO:0000256" key="8">
    <source>
        <dbReference type="NCBIfam" id="TIGR00188"/>
    </source>
</evidence>
<dbReference type="Gene3D" id="3.30.230.10">
    <property type="match status" value="1"/>
</dbReference>
<dbReference type="STRING" id="1348632.GCA_001591745_01144"/>
<reference evidence="9 10" key="1">
    <citation type="submission" date="2014-12" db="EMBL/GenBank/DDBJ databases">
        <title>Draft genome sequences of 10 type strains of Lactococcus.</title>
        <authorList>
            <person name="Sun Z."/>
            <person name="Zhong Z."/>
            <person name="Liu W."/>
            <person name="Zhang W."/>
            <person name="Zhang H."/>
        </authorList>
    </citation>
    <scope>NUCLEOTIDE SEQUENCE [LARGE SCALE GENOMIC DNA]</scope>
    <source>
        <strain evidence="9 10">DSM 20686</strain>
    </source>
</reference>
<accession>A0A2A5RZ73</accession>
<dbReference type="GO" id="GO:0042781">
    <property type="term" value="F:3'-tRNA processing endoribonuclease activity"/>
    <property type="evidence" value="ECO:0007669"/>
    <property type="project" value="TreeGrafter"/>
</dbReference>
<comment type="caution">
    <text evidence="9">The sequence shown here is derived from an EMBL/GenBank/DDBJ whole genome shotgun (WGS) entry which is preliminary data.</text>
</comment>
<dbReference type="PANTHER" id="PTHR33992:SF1">
    <property type="entry name" value="RIBONUCLEASE P PROTEIN COMPONENT"/>
    <property type="match status" value="1"/>
</dbReference>
<keyword evidence="6 7" id="KW-0694">RNA-binding</keyword>